<dbReference type="Proteomes" id="UP000214646">
    <property type="component" value="Unassembled WGS sequence"/>
</dbReference>
<evidence type="ECO:0000313" key="2">
    <source>
        <dbReference type="Proteomes" id="UP000214646"/>
    </source>
</evidence>
<name>A0A225DPU3_9BACT</name>
<protein>
    <submittedName>
        <fullName evidence="1">Uncharacterized protein</fullName>
    </submittedName>
</protein>
<dbReference type="EMBL" id="NIDE01000004">
    <property type="protein sequence ID" value="OWK43412.1"/>
    <property type="molecule type" value="Genomic_DNA"/>
</dbReference>
<proteinExistence type="predicted"/>
<comment type="caution">
    <text evidence="1">The sequence shown here is derived from an EMBL/GenBank/DDBJ whole genome shotgun (WGS) entry which is preliminary data.</text>
</comment>
<keyword evidence="2" id="KW-1185">Reference proteome</keyword>
<gene>
    <name evidence="1" type="ORF">FRUB_03011</name>
</gene>
<dbReference type="AlphaFoldDB" id="A0A225DPU3"/>
<organism evidence="1 2">
    <name type="scientific">Fimbriiglobus ruber</name>
    <dbReference type="NCBI Taxonomy" id="1908690"/>
    <lineage>
        <taxon>Bacteria</taxon>
        <taxon>Pseudomonadati</taxon>
        <taxon>Planctomycetota</taxon>
        <taxon>Planctomycetia</taxon>
        <taxon>Gemmatales</taxon>
        <taxon>Gemmataceae</taxon>
        <taxon>Fimbriiglobus</taxon>
    </lineage>
</organism>
<sequence>MVPGSVLHCYTPSFFTTLPIGIPGPNFFRATALSHPGPES</sequence>
<evidence type="ECO:0000313" key="1">
    <source>
        <dbReference type="EMBL" id="OWK43412.1"/>
    </source>
</evidence>
<reference evidence="2" key="1">
    <citation type="submission" date="2017-06" db="EMBL/GenBank/DDBJ databases">
        <title>Genome analysis of Fimbriiglobus ruber SP5, the first member of the order Planctomycetales with confirmed chitinolytic capability.</title>
        <authorList>
            <person name="Ravin N.V."/>
            <person name="Rakitin A.L."/>
            <person name="Ivanova A.A."/>
            <person name="Beletsky A.V."/>
            <person name="Kulichevskaya I.S."/>
            <person name="Mardanov A.V."/>
            <person name="Dedysh S.N."/>
        </authorList>
    </citation>
    <scope>NUCLEOTIDE SEQUENCE [LARGE SCALE GENOMIC DNA]</scope>
    <source>
        <strain evidence="2">SP5</strain>
    </source>
</reference>
<accession>A0A225DPU3</accession>